<keyword evidence="2" id="KW-0732">Signal</keyword>
<dbReference type="PROSITE" id="PS51318">
    <property type="entry name" value="TAT"/>
    <property type="match status" value="1"/>
</dbReference>
<protein>
    <submittedName>
        <fullName evidence="3">Uncharacterized protein</fullName>
    </submittedName>
</protein>
<proteinExistence type="predicted"/>
<feature type="signal peptide" evidence="2">
    <location>
        <begin position="1"/>
        <end position="31"/>
    </location>
</feature>
<dbReference type="InterPro" id="IPR006311">
    <property type="entry name" value="TAT_signal"/>
</dbReference>
<keyword evidence="4" id="KW-1185">Reference proteome</keyword>
<dbReference type="Proteomes" id="UP000605568">
    <property type="component" value="Unassembled WGS sequence"/>
</dbReference>
<accession>A0ABQ3M392</accession>
<evidence type="ECO:0000313" key="3">
    <source>
        <dbReference type="EMBL" id="GHH32041.1"/>
    </source>
</evidence>
<evidence type="ECO:0000313" key="4">
    <source>
        <dbReference type="Proteomes" id="UP000605568"/>
    </source>
</evidence>
<feature type="chain" id="PRO_5045480722" evidence="2">
    <location>
        <begin position="32"/>
        <end position="209"/>
    </location>
</feature>
<feature type="compositionally biased region" description="Basic and acidic residues" evidence="1">
    <location>
        <begin position="31"/>
        <end position="46"/>
    </location>
</feature>
<evidence type="ECO:0000256" key="2">
    <source>
        <dbReference type="SAM" id="SignalP"/>
    </source>
</evidence>
<dbReference type="RefSeq" id="WP_191296549.1">
    <property type="nucleotide sequence ID" value="NZ_BNAR01000002.1"/>
</dbReference>
<evidence type="ECO:0000256" key="1">
    <source>
        <dbReference type="SAM" id="MobiDB-lite"/>
    </source>
</evidence>
<sequence length="209" mass="22066">MTSPLSRRTALRGAALAATATVVATPAAAEAEPRGTHSFTVRDNRGRQRLLADTRRPPILIGGGVIPAEQRQGPEHGTYLIFNDENGSERGGVVAGASEASFSLDYVNAQALTLATRWQGRQGATALFFKQMPDPGLPVEQTPPTPTRVELVWSTADGAVLALNDSKGRPRIVISVDAQDVPSIRVLDEQGAVISDLAQPSGKSKYVSG</sequence>
<gene>
    <name evidence="3" type="ORF">GCM10017774_12240</name>
</gene>
<dbReference type="EMBL" id="BNAR01000002">
    <property type="protein sequence ID" value="GHH32041.1"/>
    <property type="molecule type" value="Genomic_DNA"/>
</dbReference>
<comment type="caution">
    <text evidence="3">The sequence shown here is derived from an EMBL/GenBank/DDBJ whole genome shotgun (WGS) entry which is preliminary data.</text>
</comment>
<organism evidence="3 4">
    <name type="scientific">Lentzea cavernae</name>
    <dbReference type="NCBI Taxonomy" id="2020703"/>
    <lineage>
        <taxon>Bacteria</taxon>
        <taxon>Bacillati</taxon>
        <taxon>Actinomycetota</taxon>
        <taxon>Actinomycetes</taxon>
        <taxon>Pseudonocardiales</taxon>
        <taxon>Pseudonocardiaceae</taxon>
        <taxon>Lentzea</taxon>
    </lineage>
</organism>
<name>A0ABQ3M392_9PSEU</name>
<reference evidence="4" key="1">
    <citation type="journal article" date="2019" name="Int. J. Syst. Evol. Microbiol.">
        <title>The Global Catalogue of Microorganisms (GCM) 10K type strain sequencing project: providing services to taxonomists for standard genome sequencing and annotation.</title>
        <authorList>
            <consortium name="The Broad Institute Genomics Platform"/>
            <consortium name="The Broad Institute Genome Sequencing Center for Infectious Disease"/>
            <person name="Wu L."/>
            <person name="Ma J."/>
        </authorList>
    </citation>
    <scope>NUCLEOTIDE SEQUENCE [LARGE SCALE GENOMIC DNA]</scope>
    <source>
        <strain evidence="4">CGMCC 4.7367</strain>
    </source>
</reference>
<feature type="region of interest" description="Disordered" evidence="1">
    <location>
        <begin position="27"/>
        <end position="46"/>
    </location>
</feature>